<evidence type="ECO:0000313" key="3">
    <source>
        <dbReference type="EMBL" id="MBP2410323.1"/>
    </source>
</evidence>
<feature type="transmembrane region" description="Helical" evidence="2">
    <location>
        <begin position="133"/>
        <end position="154"/>
    </location>
</feature>
<dbReference type="RefSeq" id="WP_209893772.1">
    <property type="nucleotide sequence ID" value="NZ_BAAAJV010000016.1"/>
</dbReference>
<feature type="compositionally biased region" description="Polar residues" evidence="1">
    <location>
        <begin position="1"/>
        <end position="13"/>
    </location>
</feature>
<name>A0ABS4YQX0_9MICO</name>
<keyword evidence="2" id="KW-0812">Transmembrane</keyword>
<evidence type="ECO:0000313" key="4">
    <source>
        <dbReference type="Proteomes" id="UP000698222"/>
    </source>
</evidence>
<reference evidence="3 4" key="1">
    <citation type="submission" date="2021-03" db="EMBL/GenBank/DDBJ databases">
        <title>Sequencing the genomes of 1000 actinobacteria strains.</title>
        <authorList>
            <person name="Klenk H.-P."/>
        </authorList>
    </citation>
    <scope>NUCLEOTIDE SEQUENCE [LARGE SCALE GENOMIC DNA]</scope>
    <source>
        <strain evidence="3 4">DSM 14564</strain>
    </source>
</reference>
<proteinExistence type="predicted"/>
<sequence>MSSPDLTPTTAHSGSDRHDPPPRAPAALRWLVVGIGASIVLLVGLPVLMLVKRTELVAAIERETPGTLSEEWMGWVVVFVLAYAIVLHLVDVILLLWLTPKILRGRHWARITLTVYLVVATAGSLYSATMGGMYLAVVIPTDILHVLMVALLWAPPSVRRFFAAHRAARRGAAV</sequence>
<evidence type="ECO:0000256" key="2">
    <source>
        <dbReference type="SAM" id="Phobius"/>
    </source>
</evidence>
<feature type="region of interest" description="Disordered" evidence="1">
    <location>
        <begin position="1"/>
        <end position="21"/>
    </location>
</feature>
<protein>
    <submittedName>
        <fullName evidence="3">Membrane-anchored protein</fullName>
    </submittedName>
</protein>
<dbReference type="Proteomes" id="UP000698222">
    <property type="component" value="Unassembled WGS sequence"/>
</dbReference>
<feature type="transmembrane region" description="Helical" evidence="2">
    <location>
        <begin position="72"/>
        <end position="96"/>
    </location>
</feature>
<keyword evidence="2" id="KW-1133">Transmembrane helix</keyword>
<accession>A0ABS4YQX0</accession>
<keyword evidence="2" id="KW-0472">Membrane</keyword>
<gene>
    <name evidence="3" type="ORF">JOF44_003226</name>
</gene>
<organism evidence="3 4">
    <name type="scientific">Brachybacterium fresconis</name>
    <dbReference type="NCBI Taxonomy" id="173363"/>
    <lineage>
        <taxon>Bacteria</taxon>
        <taxon>Bacillati</taxon>
        <taxon>Actinomycetota</taxon>
        <taxon>Actinomycetes</taxon>
        <taxon>Micrococcales</taxon>
        <taxon>Dermabacteraceae</taxon>
        <taxon>Brachybacterium</taxon>
    </lineage>
</organism>
<comment type="caution">
    <text evidence="3">The sequence shown here is derived from an EMBL/GenBank/DDBJ whole genome shotgun (WGS) entry which is preliminary data.</text>
</comment>
<evidence type="ECO:0000256" key="1">
    <source>
        <dbReference type="SAM" id="MobiDB-lite"/>
    </source>
</evidence>
<feature type="transmembrane region" description="Helical" evidence="2">
    <location>
        <begin position="27"/>
        <end position="52"/>
    </location>
</feature>
<dbReference type="EMBL" id="JAGIOC010000001">
    <property type="protein sequence ID" value="MBP2410323.1"/>
    <property type="molecule type" value="Genomic_DNA"/>
</dbReference>
<feature type="transmembrane region" description="Helical" evidence="2">
    <location>
        <begin position="108"/>
        <end position="127"/>
    </location>
</feature>
<keyword evidence="4" id="KW-1185">Reference proteome</keyword>